<dbReference type="PANTHER" id="PTHR35665:SF1">
    <property type="entry name" value="PROTEIN LKAAEAR1"/>
    <property type="match status" value="1"/>
</dbReference>
<gene>
    <name evidence="3" type="primary">LKAAEAR1</name>
</gene>
<keyword evidence="2" id="KW-1185">Reference proteome</keyword>
<organism evidence="2 3">
    <name type="scientific">Trichechus manatus latirostris</name>
    <name type="common">Florida manatee</name>
    <dbReference type="NCBI Taxonomy" id="127582"/>
    <lineage>
        <taxon>Eukaryota</taxon>
        <taxon>Metazoa</taxon>
        <taxon>Chordata</taxon>
        <taxon>Craniata</taxon>
        <taxon>Vertebrata</taxon>
        <taxon>Euteleostomi</taxon>
        <taxon>Mammalia</taxon>
        <taxon>Eutheria</taxon>
        <taxon>Afrotheria</taxon>
        <taxon>Sirenia</taxon>
        <taxon>Trichechidae</taxon>
        <taxon>Trichechus</taxon>
    </lineage>
</organism>
<dbReference type="InterPro" id="IPR029152">
    <property type="entry name" value="LKAAEAR1"/>
</dbReference>
<dbReference type="OrthoDB" id="10045727at2759"/>
<protein>
    <submittedName>
        <fullName evidence="3">Protein LKAAEAR1</fullName>
    </submittedName>
</protein>
<dbReference type="InParanoid" id="A0A2Y9G2G0"/>
<dbReference type="Proteomes" id="UP000248480">
    <property type="component" value="Unplaced"/>
</dbReference>
<feature type="region of interest" description="Disordered" evidence="1">
    <location>
        <begin position="1"/>
        <end position="43"/>
    </location>
</feature>
<evidence type="ECO:0000313" key="2">
    <source>
        <dbReference type="Proteomes" id="UP000248480"/>
    </source>
</evidence>
<dbReference type="RefSeq" id="XP_012413832.1">
    <property type="nucleotide sequence ID" value="XM_012558378.1"/>
</dbReference>
<proteinExistence type="predicted"/>
<reference evidence="3" key="1">
    <citation type="submission" date="2025-08" db="UniProtKB">
        <authorList>
            <consortium name="RefSeq"/>
        </authorList>
    </citation>
    <scope>IDENTIFICATION</scope>
</reference>
<dbReference type="AlphaFoldDB" id="A0A2Y9G2G0"/>
<dbReference type="PANTHER" id="PTHR35665">
    <property type="entry name" value="PROTEIN LKAAEAR1"/>
    <property type="match status" value="1"/>
</dbReference>
<evidence type="ECO:0000256" key="1">
    <source>
        <dbReference type="SAM" id="MobiDB-lite"/>
    </source>
</evidence>
<sequence length="195" mass="22067">MQPSAAQEAGRRGPRERARKSAPAAGPREGRAKGAPLAEPPKPGWALTLEGLAAMRPAQRHRHLLFGDLLEDVGAAASVFPRESLELVDRMPDPRAWTQQFELPEQRQNRLLGVLKAAEARGRVRALRLRYTRMRAEEISLLIQRQKSARAAIRLEMFLPPQLKPKRIPDPLDRQERRRVETILEESVDGSIFPR</sequence>
<evidence type="ECO:0000313" key="3">
    <source>
        <dbReference type="RefSeq" id="XP_012413832.1"/>
    </source>
</evidence>
<name>A0A2Y9G2G0_TRIMA</name>
<dbReference type="KEGG" id="tmu:101353616"/>
<dbReference type="GeneID" id="101353616"/>
<dbReference type="CTD" id="198437"/>
<dbReference type="FunCoup" id="A0A2Y9G2G0">
    <property type="interactions" value="1"/>
</dbReference>
<accession>A0A2Y9G2G0</accession>
<dbReference type="Pfam" id="PF15478">
    <property type="entry name" value="LKAAEAR"/>
    <property type="match status" value="1"/>
</dbReference>